<comment type="caution">
    <text evidence="1">The sequence shown here is derived from an EMBL/GenBank/DDBJ whole genome shotgun (WGS) entry which is preliminary data.</text>
</comment>
<proteinExistence type="predicted"/>
<reference evidence="1 2" key="1">
    <citation type="journal article" date="2018" name="Nat. Biotechnol.">
        <title>A standardized bacterial taxonomy based on genome phylogeny substantially revises the tree of life.</title>
        <authorList>
            <person name="Parks D.H."/>
            <person name="Chuvochina M."/>
            <person name="Waite D.W."/>
            <person name="Rinke C."/>
            <person name="Skarshewski A."/>
            <person name="Chaumeil P.A."/>
            <person name="Hugenholtz P."/>
        </authorList>
    </citation>
    <scope>NUCLEOTIDE SEQUENCE [LARGE SCALE GENOMIC DNA]</scope>
    <source>
        <strain evidence="1">UBA9669</strain>
    </source>
</reference>
<gene>
    <name evidence="1" type="ORF">DHW29_06205</name>
</gene>
<dbReference type="Pfam" id="PF05489">
    <property type="entry name" value="Phage_tail_X"/>
    <property type="match status" value="1"/>
</dbReference>
<protein>
    <submittedName>
        <fullName evidence="1">Phage tail protein</fullName>
    </submittedName>
</protein>
<dbReference type="Proteomes" id="UP000263596">
    <property type="component" value="Unassembled WGS sequence"/>
</dbReference>
<name>A0A3D2SK27_9GAMM</name>
<evidence type="ECO:0000313" key="2">
    <source>
        <dbReference type="Proteomes" id="UP000263596"/>
    </source>
</evidence>
<organism evidence="1 2">
    <name type="scientific">Acinetobacter ursingii</name>
    <dbReference type="NCBI Taxonomy" id="108980"/>
    <lineage>
        <taxon>Bacteria</taxon>
        <taxon>Pseudomonadati</taxon>
        <taxon>Pseudomonadota</taxon>
        <taxon>Gammaproteobacteria</taxon>
        <taxon>Moraxellales</taxon>
        <taxon>Moraxellaceae</taxon>
        <taxon>Acinetobacter</taxon>
    </lineage>
</organism>
<evidence type="ECO:0000313" key="1">
    <source>
        <dbReference type="EMBL" id="HCK29809.1"/>
    </source>
</evidence>
<dbReference type="EMBL" id="DPVE01000112">
    <property type="protein sequence ID" value="HCK29809.1"/>
    <property type="molecule type" value="Genomic_DNA"/>
</dbReference>
<accession>A0A3D2SK27</accession>
<dbReference type="InterPro" id="IPR008861">
    <property type="entry name" value="GpX-like"/>
</dbReference>
<sequence length="70" mass="7869">MPRTVYAIQNDTVDAICWREYGRSTGVVEQVLEANSHLAEFGPILPMGTQVQLPDIPTPQNKTQSIQLWD</sequence>
<dbReference type="AlphaFoldDB" id="A0A3D2SK27"/>